<sequence>MNEDMSEESDDSYVKTKRRKSNKTQEVVTKPDSEEAMYHLLKMKKCFDVKTKRYICPISECHKSYDKRSSFSWHLKAYHSDRRFICESIGCGKEFRTKAHLKSHSVIHTSDKPFKCDYNDCQFVTKNRNRLSSHMKKHTTDSFRCPVNGCRKTFKCLLYLRQHSMRVHSIPSYKCRIDGCNAVFTAESQLIKHKTKVHNKTYAKDIKYIYRCDWPGCDWSGGNITRHKTIHTGELPFPCDWPECGKRFRVKTFLQQHMNVHNNVKPYACHWPGCTYSAAKDNQHFRTLSQTLDQLNDNCIKCESNFQLKSPSNDKQLNPRIDGIKELQTIHENEDNVRLKSGSNGRQLRKRKTQEVIQDMNDLNEDSDESYAEDMSEESNDSYVKTKRRKSNKTQEVVTKPDSEEAMYRLLRQNPSKMKKCFDTKTKRWICPINECHKSYPKRDTLSWHLKAYHSGRRFICESIGCGKEFKTTGHLKMHSVVHTSDKPFKCDYNDCQFFAKNKNRLLCHMKRHTTDSFRCPVNDCRKTFKCLSYLEGHSKRVHSIPSYECRIDGCNAVFTAESQLKKHKIKVHNRKYAKKVQPIKRCDWPGCDWSGPYIKQHKTIHTGELRFPCDWPECGKRFRLKTFLQQHMNVHNNVKPYVCHWPGCGYSYANLSEDMSEESDNSYVETKRRKSNKTQELVTQSDSEEAMPRLPRRPQINAKKCYDLTTKTYICPKNDCHKSCETITQFRSHLSRCRLEPIFKCKFKGCDKVFKDRSYFKIHLKNHTNQIRKRRKINKRLEVMAKLDSEEAITRLILQNPWKLTDCFDAETQTFICPVNECHKSYDNRKSLSGHFHAYHSGRQFICQSIGCGKEFKTKKLLQSHSIIHTSDKPFKCDYDGCEYVAKSSGLMSSHMKTHTTDNTSFSCETITQFRSHLSRCRLEPIFKCKFKGCDKVFKDRSYFKIHLKNHTNQIRKRRKINKRLEVMAKLDSEEAITRLILQNPWKLTDCFDAETQTFICPVNECHKSYDNRKSLSGHFHAYHSGRQFICESIGCGKEFKTQKLLKSHSIVHTSDKPFKCDYNETLIHRFSSPNYSSVYFCVCCLLCSKHTFQLLTDFCKFLAQPERYHMRTLHSPTPAQFKCSTDGCNEVFATGHRLLTHRVKVHGKPGLVYSCDWPGCEWTGAQLNRHKRSHTGEMPYPCLWPECGKRFARVESLTKHMNMHNNIKPYACHWPGCGHRYAGEDNQHFRTLSQTLDQLNEQKSTRVNDNYITIESDSRLKSPSKQLKRKRKPRKQEVIQTFNDINTHTDIRNEDLDQDIDESNDNIVDTETVKEEAVIKTDSNQSLYELLRQNKSERENYFDLMANVFICPINECQKNLRNDDNFYRHLCDVHTNRHFKCGFKGCDKAFKKLSTLKIHAITHENRRIRYRCEYKDCGKTFLNPWGLKRHAMTHITQSTSTPIAKKFKCHYNDCEWKFTTRGQLKAHLERHSSERPYRCDFIGCGKCFKTSTDLKNHSLLHQSGPTLRCDVDRCVDMFYTEYHRSLHHNRSTLKCGINGCNDVFTTEHFKRKHQTEVHNRAPLIHRKIIHRCDWPGCEWTGDHLKAHKRLHSGEKPYQCLWPDCGKRFRMNKNLSDHMNVHNNVKPYACHWPGCTYGATNSDVDIEDLDQDIDESNDNVVDTETVKEEAVIKTDSNQSLYELLRQN</sequence>
<feature type="domain" description="C2H2-type" evidence="11">
    <location>
        <begin position="548"/>
        <end position="578"/>
    </location>
</feature>
<feature type="domain" description="C2H2-type" evidence="11">
    <location>
        <begin position="114"/>
        <end position="143"/>
    </location>
</feature>
<feature type="domain" description="C2H2-type" evidence="11">
    <location>
        <begin position="1479"/>
        <end position="1508"/>
    </location>
</feature>
<feature type="domain" description="C2H2-type" evidence="11">
    <location>
        <begin position="846"/>
        <end position="875"/>
    </location>
</feature>
<evidence type="ECO:0000256" key="6">
    <source>
        <dbReference type="ARBA" id="ARBA00023015"/>
    </source>
</evidence>
<keyword evidence="3" id="KW-0677">Repeat</keyword>
<evidence type="ECO:0000256" key="1">
    <source>
        <dbReference type="ARBA" id="ARBA00004123"/>
    </source>
</evidence>
<feature type="domain" description="C2H2-type" evidence="11">
    <location>
        <begin position="744"/>
        <end position="773"/>
    </location>
</feature>
<feature type="domain" description="C2H2-type" evidence="11">
    <location>
        <begin position="84"/>
        <end position="113"/>
    </location>
</feature>
<dbReference type="PANTHER" id="PTHR46179:SF13">
    <property type="entry name" value="C2H2-TYPE DOMAIN-CONTAINING PROTEIN"/>
    <property type="match status" value="1"/>
</dbReference>
<dbReference type="OrthoDB" id="3214149at2759"/>
<dbReference type="InterPro" id="IPR036236">
    <property type="entry name" value="Znf_C2H2_sf"/>
</dbReference>
<reference evidence="12" key="1">
    <citation type="submission" date="2020-11" db="EMBL/GenBank/DDBJ databases">
        <authorList>
            <person name="Tran Van P."/>
        </authorList>
    </citation>
    <scope>NUCLEOTIDE SEQUENCE</scope>
</reference>
<dbReference type="PANTHER" id="PTHR46179">
    <property type="entry name" value="ZINC FINGER PROTEIN"/>
    <property type="match status" value="1"/>
</dbReference>
<feature type="domain" description="C2H2-type" evidence="11">
    <location>
        <begin position="1351"/>
        <end position="1381"/>
    </location>
</feature>
<organism evidence="12">
    <name type="scientific">Medioppia subpectinata</name>
    <dbReference type="NCBI Taxonomy" id="1979941"/>
    <lineage>
        <taxon>Eukaryota</taxon>
        <taxon>Metazoa</taxon>
        <taxon>Ecdysozoa</taxon>
        <taxon>Arthropoda</taxon>
        <taxon>Chelicerata</taxon>
        <taxon>Arachnida</taxon>
        <taxon>Acari</taxon>
        <taxon>Acariformes</taxon>
        <taxon>Sarcoptiformes</taxon>
        <taxon>Oribatida</taxon>
        <taxon>Brachypylina</taxon>
        <taxon>Oppioidea</taxon>
        <taxon>Oppiidae</taxon>
        <taxon>Medioppia</taxon>
    </lineage>
</organism>
<keyword evidence="2" id="KW-0479">Metal-binding</keyword>
<keyword evidence="6" id="KW-0805">Transcription regulation</keyword>
<dbReference type="InterPro" id="IPR051061">
    <property type="entry name" value="Zinc_finger_trans_reg"/>
</dbReference>
<feature type="domain" description="C2H2-type" evidence="11">
    <location>
        <begin position="928"/>
        <end position="957"/>
    </location>
</feature>
<feature type="domain" description="C2H2-type" evidence="11">
    <location>
        <begin position="1599"/>
        <end position="1628"/>
    </location>
</feature>
<dbReference type="Proteomes" id="UP000759131">
    <property type="component" value="Unassembled WGS sequence"/>
</dbReference>
<feature type="domain" description="C2H2-type" evidence="11">
    <location>
        <begin position="876"/>
        <end position="905"/>
    </location>
</feature>
<evidence type="ECO:0000313" key="12">
    <source>
        <dbReference type="EMBL" id="CAD7627692.1"/>
    </source>
</evidence>
<evidence type="ECO:0000256" key="5">
    <source>
        <dbReference type="ARBA" id="ARBA00022833"/>
    </source>
</evidence>
<feature type="domain" description="C2H2-type" evidence="11">
    <location>
        <begin position="1030"/>
        <end position="1059"/>
    </location>
</feature>
<feature type="domain" description="C2H2-type" evidence="11">
    <location>
        <begin position="143"/>
        <end position="169"/>
    </location>
</feature>
<feature type="region of interest" description="Disordered" evidence="10">
    <location>
        <begin position="664"/>
        <end position="693"/>
    </location>
</feature>
<dbReference type="EMBL" id="CAJPIZ010004958">
    <property type="protein sequence ID" value="CAG2108122.1"/>
    <property type="molecule type" value="Genomic_DNA"/>
</dbReference>
<feature type="domain" description="C2H2-type" evidence="11">
    <location>
        <begin position="1381"/>
        <end position="1410"/>
    </location>
</feature>
<feature type="domain" description="C2H2-type" evidence="11">
    <location>
        <begin position="54"/>
        <end position="84"/>
    </location>
</feature>
<keyword evidence="8" id="KW-0539">Nucleus</keyword>
<proteinExistence type="predicted"/>
<dbReference type="Pfam" id="PF00096">
    <property type="entry name" value="zf-C2H2"/>
    <property type="match status" value="9"/>
</dbReference>
<evidence type="ECO:0000256" key="8">
    <source>
        <dbReference type="ARBA" id="ARBA00023242"/>
    </source>
</evidence>
<feature type="domain" description="C2H2-type" evidence="11">
    <location>
        <begin position="1182"/>
        <end position="1211"/>
    </location>
</feature>
<evidence type="ECO:0000256" key="7">
    <source>
        <dbReference type="ARBA" id="ARBA00023163"/>
    </source>
</evidence>
<evidence type="ECO:0000256" key="2">
    <source>
        <dbReference type="ARBA" id="ARBA00022723"/>
    </source>
</evidence>
<protein>
    <recommendedName>
        <fullName evidence="11">C2H2-type domain-containing protein</fullName>
    </recommendedName>
</protein>
<feature type="domain" description="C2H2-type" evidence="11">
    <location>
        <begin position="1000"/>
        <end position="1030"/>
    </location>
</feature>
<feature type="region of interest" description="Disordered" evidence="10">
    <location>
        <begin position="1"/>
        <end position="26"/>
    </location>
</feature>
<feature type="compositionally biased region" description="Acidic residues" evidence="10">
    <location>
        <begin position="362"/>
        <end position="380"/>
    </location>
</feature>
<dbReference type="FunFam" id="3.30.160.60:FF:002343">
    <property type="entry name" value="Zinc finger protein 33A"/>
    <property type="match status" value="2"/>
</dbReference>
<dbReference type="PROSITE" id="PS00028">
    <property type="entry name" value="ZINC_FINGER_C2H2_1"/>
    <property type="match status" value="25"/>
</dbReference>
<feature type="domain" description="C2H2-type" evidence="11">
    <location>
        <begin position="1412"/>
        <end position="1441"/>
    </location>
</feature>
<dbReference type="FunFam" id="3.30.160.60:FF:000100">
    <property type="entry name" value="Zinc finger 45-like"/>
    <property type="match status" value="1"/>
</dbReference>
<feature type="compositionally biased region" description="Acidic residues" evidence="10">
    <location>
        <begin position="1"/>
        <end position="11"/>
    </location>
</feature>
<name>A0A7R9KRP1_9ACAR</name>
<feature type="domain" description="C2H2-type" evidence="11">
    <location>
        <begin position="816"/>
        <end position="846"/>
    </location>
</feature>
<dbReference type="GO" id="GO:0008270">
    <property type="term" value="F:zinc ion binding"/>
    <property type="evidence" value="ECO:0007669"/>
    <property type="project" value="UniProtKB-KW"/>
</dbReference>
<dbReference type="PROSITE" id="PS50157">
    <property type="entry name" value="ZINC_FINGER_C2H2_2"/>
    <property type="match status" value="26"/>
</dbReference>
<keyword evidence="13" id="KW-1185">Reference proteome</keyword>
<dbReference type="InterPro" id="IPR013087">
    <property type="entry name" value="Znf_C2H2_type"/>
</dbReference>
<feature type="domain" description="C2H2-type" evidence="11">
    <location>
        <begin position="1449"/>
        <end position="1478"/>
    </location>
</feature>
<dbReference type="GO" id="GO:0006357">
    <property type="term" value="P:regulation of transcription by RNA polymerase II"/>
    <property type="evidence" value="ECO:0007669"/>
    <property type="project" value="TreeGrafter"/>
</dbReference>
<accession>A0A7R9KRP1</accession>
<evidence type="ECO:0000313" key="13">
    <source>
        <dbReference type="Proteomes" id="UP000759131"/>
    </source>
</evidence>
<feature type="non-terminal residue" evidence="12">
    <location>
        <position position="1"/>
    </location>
</feature>
<dbReference type="SUPFAM" id="SSF57667">
    <property type="entry name" value="beta-beta-alpha zinc fingers"/>
    <property type="match status" value="12"/>
</dbReference>
<dbReference type="SMART" id="SM00355">
    <property type="entry name" value="ZnF_C2H2"/>
    <property type="match status" value="33"/>
</dbReference>
<keyword evidence="7" id="KW-0804">Transcription</keyword>
<feature type="region of interest" description="Disordered" evidence="10">
    <location>
        <begin position="339"/>
        <end position="396"/>
    </location>
</feature>
<dbReference type="Gene3D" id="3.30.160.60">
    <property type="entry name" value="Classic Zinc Finger"/>
    <property type="match status" value="20"/>
</dbReference>
<dbReference type="EMBL" id="OC859533">
    <property type="protein sequence ID" value="CAD7627692.1"/>
    <property type="molecule type" value="Genomic_DNA"/>
</dbReference>
<evidence type="ECO:0000259" key="11">
    <source>
        <dbReference type="PROSITE" id="PS50157"/>
    </source>
</evidence>
<evidence type="ECO:0000256" key="10">
    <source>
        <dbReference type="SAM" id="MobiDB-lite"/>
    </source>
</evidence>
<feature type="domain" description="C2H2-type" evidence="11">
    <location>
        <begin position="173"/>
        <end position="203"/>
    </location>
</feature>
<dbReference type="GO" id="GO:0005634">
    <property type="term" value="C:nucleus"/>
    <property type="evidence" value="ECO:0007669"/>
    <property type="project" value="UniProtKB-SubCell"/>
</dbReference>
<evidence type="ECO:0000256" key="3">
    <source>
        <dbReference type="ARBA" id="ARBA00022737"/>
    </source>
</evidence>
<comment type="subcellular location">
    <subcellularLocation>
        <location evidence="1">Nucleus</location>
    </subcellularLocation>
</comment>
<feature type="domain" description="C2H2-type" evidence="11">
    <location>
        <begin position="459"/>
        <end position="488"/>
    </location>
</feature>
<feature type="domain" description="C2H2-type" evidence="11">
    <location>
        <begin position="429"/>
        <end position="459"/>
    </location>
</feature>
<evidence type="ECO:0000256" key="9">
    <source>
        <dbReference type="PROSITE-ProRule" id="PRU00042"/>
    </source>
</evidence>
<evidence type="ECO:0000256" key="4">
    <source>
        <dbReference type="ARBA" id="ARBA00022771"/>
    </source>
</evidence>
<keyword evidence="4 9" id="KW-0863">Zinc-finger</keyword>
<feature type="domain" description="C2H2-type" evidence="11">
    <location>
        <begin position="237"/>
        <end position="266"/>
    </location>
</feature>
<feature type="domain" description="C2H2-type" evidence="11">
    <location>
        <begin position="1123"/>
        <end position="1148"/>
    </location>
</feature>
<keyword evidence="5" id="KW-0862">Zinc</keyword>
<feature type="domain" description="C2H2-type" evidence="11">
    <location>
        <begin position="612"/>
        <end position="641"/>
    </location>
</feature>
<feature type="domain" description="C2H2-type" evidence="11">
    <location>
        <begin position="518"/>
        <end position="544"/>
    </location>
</feature>
<gene>
    <name evidence="12" type="ORF">OSB1V03_LOCUS8117</name>
</gene>